<dbReference type="GO" id="GO:0016491">
    <property type="term" value="F:oxidoreductase activity"/>
    <property type="evidence" value="ECO:0007669"/>
    <property type="project" value="UniProtKB-KW"/>
</dbReference>
<dbReference type="EMBL" id="QWIP01001015">
    <property type="protein sequence ID" value="RMY50746.1"/>
    <property type="molecule type" value="Genomic_DNA"/>
</dbReference>
<proteinExistence type="predicted"/>
<dbReference type="InterPro" id="IPR050316">
    <property type="entry name" value="Tyrosinase/Hemocyanin"/>
</dbReference>
<evidence type="ECO:0000256" key="1">
    <source>
        <dbReference type="ARBA" id="ARBA00022723"/>
    </source>
</evidence>
<evidence type="ECO:0000313" key="6">
    <source>
        <dbReference type="Proteomes" id="UP000269276"/>
    </source>
</evidence>
<dbReference type="InterPro" id="IPR008922">
    <property type="entry name" value="Di-copper_centre_dom_sf"/>
</dbReference>
<evidence type="ECO:0000313" key="5">
    <source>
        <dbReference type="EMBL" id="RMY50746.1"/>
    </source>
</evidence>
<comment type="caution">
    <text evidence="5">The sequence shown here is derived from an EMBL/GenBank/DDBJ whole genome shotgun (WGS) entry which is preliminary data.</text>
</comment>
<reference evidence="5 6" key="1">
    <citation type="journal article" date="2018" name="BMC Genomics">
        <title>Genomic evidence for intraspecific hybridization in a clonal and extremely halotolerant yeast.</title>
        <authorList>
            <person name="Gostincar C."/>
            <person name="Stajich J.E."/>
            <person name="Zupancic J."/>
            <person name="Zalar P."/>
            <person name="Gunde-Cimerman N."/>
        </authorList>
    </citation>
    <scope>NUCLEOTIDE SEQUENCE [LARGE SCALE GENOMIC DNA]</scope>
    <source>
        <strain evidence="5 6">EXF-2682</strain>
    </source>
</reference>
<dbReference type="PROSITE" id="PS00498">
    <property type="entry name" value="TYROSINASE_2"/>
    <property type="match status" value="1"/>
</dbReference>
<dbReference type="Pfam" id="PF00264">
    <property type="entry name" value="Tyrosinase"/>
    <property type="match status" value="1"/>
</dbReference>
<dbReference type="PROSITE" id="PS51257">
    <property type="entry name" value="PROKAR_LIPOPROTEIN"/>
    <property type="match status" value="1"/>
</dbReference>
<dbReference type="Gene3D" id="1.10.1280.10">
    <property type="entry name" value="Di-copper center containing domain from catechol oxidase"/>
    <property type="match status" value="1"/>
</dbReference>
<dbReference type="OrthoDB" id="6132182at2759"/>
<dbReference type="InterPro" id="IPR002227">
    <property type="entry name" value="Tyrosinase_Cu-bd"/>
</dbReference>
<organism evidence="5 6">
    <name type="scientific">Hortaea werneckii</name>
    <name type="common">Black yeast</name>
    <name type="synonym">Cladosporium werneckii</name>
    <dbReference type="NCBI Taxonomy" id="91943"/>
    <lineage>
        <taxon>Eukaryota</taxon>
        <taxon>Fungi</taxon>
        <taxon>Dikarya</taxon>
        <taxon>Ascomycota</taxon>
        <taxon>Pezizomycotina</taxon>
        <taxon>Dothideomycetes</taxon>
        <taxon>Dothideomycetidae</taxon>
        <taxon>Mycosphaerellales</taxon>
        <taxon>Teratosphaeriaceae</taxon>
        <taxon>Hortaea</taxon>
    </lineage>
</organism>
<dbReference type="VEuPathDB" id="FungiDB:BTJ68_05027"/>
<gene>
    <name evidence="5" type="ORF">D0863_14797</name>
</gene>
<dbReference type="AlphaFoldDB" id="A0A3M7CGG1"/>
<sequence>MKSAPSADINSSAMRFTTAVAAAAASCTSTAIAYTPADTSGTDQLAAQGLANLKAYEKTANFTCSSETANVRKEWNTLSEGDKKEYIDAVLCLQSKPAISGALAPGAKSRYDDFVATHINQTLSIHGTANFLTWHRYFVQTYETALRTECNYTGYQPYLNWGRLALDPLNAPVFSGTSTSMSSNGAYVNHSGAGVPSNETPFITVPPGQGGGCITSGPFRNMSVNLGPISPALPSSLVPSNPQSDSLGYNPRCLRRDISTWAAETNLQDRNVTDLIVENGDVGEFQTLMQGLFAQGLLGVHTAGHFLVGGDAGGDLFASPGDPYFFLHHAQIDRTYWIWQNQQLSTRQYALAGTLTLNNSPPSRNGTLDDVLELGVNAGPITIREAMSTLGEGFCYIYE</sequence>
<keyword evidence="1" id="KW-0479">Metal-binding</keyword>
<name>A0A3M7CGG1_HORWE</name>
<evidence type="ECO:0000259" key="4">
    <source>
        <dbReference type="PROSITE" id="PS00498"/>
    </source>
</evidence>
<dbReference type="PANTHER" id="PTHR11474">
    <property type="entry name" value="TYROSINASE FAMILY MEMBER"/>
    <property type="match status" value="1"/>
</dbReference>
<feature type="domain" description="Tyrosinase copper-binding" evidence="3">
    <location>
        <begin position="126"/>
        <end position="143"/>
    </location>
</feature>
<accession>A0A3M7CGG1</accession>
<dbReference type="GO" id="GO:0046872">
    <property type="term" value="F:metal ion binding"/>
    <property type="evidence" value="ECO:0007669"/>
    <property type="project" value="UniProtKB-KW"/>
</dbReference>
<evidence type="ECO:0000259" key="3">
    <source>
        <dbReference type="PROSITE" id="PS00497"/>
    </source>
</evidence>
<dbReference type="PROSITE" id="PS00497">
    <property type="entry name" value="TYROSINASE_1"/>
    <property type="match status" value="1"/>
</dbReference>
<dbReference type="PRINTS" id="PR00092">
    <property type="entry name" value="TYROSINASE"/>
</dbReference>
<dbReference type="PANTHER" id="PTHR11474:SF125">
    <property type="entry name" value="N-ACETYL-6-HYDROXYTRYPTOPHAN OXIDASE IVOB-RELATED"/>
    <property type="match status" value="1"/>
</dbReference>
<keyword evidence="2" id="KW-0560">Oxidoreductase</keyword>
<feature type="domain" description="Tyrosinase copper-binding" evidence="4">
    <location>
        <begin position="322"/>
        <end position="333"/>
    </location>
</feature>
<evidence type="ECO:0000256" key="2">
    <source>
        <dbReference type="ARBA" id="ARBA00023002"/>
    </source>
</evidence>
<dbReference type="SUPFAM" id="SSF48056">
    <property type="entry name" value="Di-copper centre-containing domain"/>
    <property type="match status" value="1"/>
</dbReference>
<protein>
    <recommendedName>
        <fullName evidence="3 4">Tyrosinase copper-binding domain-containing protein</fullName>
    </recommendedName>
</protein>
<dbReference type="Proteomes" id="UP000269276">
    <property type="component" value="Unassembled WGS sequence"/>
</dbReference>